<keyword evidence="3" id="KW-0540">Nuclease</keyword>
<dbReference type="Gene3D" id="1.20.58.910">
    <property type="match status" value="1"/>
</dbReference>
<dbReference type="CDD" id="cd22332">
    <property type="entry name" value="HsdR_N"/>
    <property type="match status" value="1"/>
</dbReference>
<sequence>MSHQSEAQLENNLIQQLRALGYASVKIQDSDALIANLKSQLELFNQTIFTTKEFDSILNHLAKGNVFEKAKTLRDRFQLNKEDGTSFYVRFFNNEDTTANLYQITNQVSLEGSYKNRYDVTLLVNGLPLVQIELKRSGTEIKEAFNQINRYQKHSFWSSDGLFQYVQLFVISNGVNTKYLANNEMQSVKQTFFWADANNKNITELVAFAKAFLNPTHLGKMIAHYIVINETHKVMMVLRPYQYFATEAIIQQVTHTSDNAYIWHTTGSGKTLTSFKASQIVMDLPDVYKVVFVVDRKDLDFQTMNEFNAFKKDSVDVTDNTQSLVKQLTDNTKLVLTTIQKLNNAVSDRFKNSIEPLRHKKIVFIFDECHRSQFGETHERISKFFDKSQLIGFTGTPIFAENASKNDKGKRTTKDLFGDCLHKYVITDAIRDQNVLRFGIEYVGKYKNKSKAFIDIEVEDIDKQEVLDSPKRIEKIVDYIIAYHDQKTFNKQYSALLTVSSIENAVQYYDLFQEKKEAGLHDLRIATIFTYGANEDSDDAQDFLPADYDSDFDMAAEAPSQYLSRHSRDKLETYIGHYNQMYNGSFTTKDSKLFESYFKDISKRLKDRERKNFNDEKDRLDIVIVVNMMLTGFDAKKVNTLYVDKNLKQHGLIQAYSRTNRILGEQKSQGNILSFRNLKKATDDAITLFSNKDAIDVVTLPDYEKIAEKFEEALKALRDITPTYQSVNDLETEEAEALFVQAFRKLLRNMNVLQSYTDFDWEDIAIDEQEFEDYKSKYLDLYEKVKRDSEVQKTSILDDIDFELELIHRDKIGIAYILKLLSQLKGANTSEAKAQRKAIIDLLGGDIKLRSKRELIQKFIDENMPFIKDGDDIEEEFEKYWQEQKVLALGKLCEEEHLDKAQFKALIDAYIYSGREPIKDEVFQCLDNRPSILQARVIGDRIIAKMKEFVELFENGMVA</sequence>
<comment type="similarity">
    <text evidence="2 10">Belongs to the HsdR family.</text>
</comment>
<dbReference type="InterPro" id="IPR004473">
    <property type="entry name" value="Restrct_endonuc_typeI_HsdR"/>
</dbReference>
<evidence type="ECO:0000313" key="12">
    <source>
        <dbReference type="EMBL" id="SHG25839.1"/>
    </source>
</evidence>
<dbReference type="NCBIfam" id="TIGR00348">
    <property type="entry name" value="hsdR"/>
    <property type="match status" value="1"/>
</dbReference>
<comment type="function">
    <text evidence="10">Subunit R is required for both nuclease and ATPase activities, but not for modification.</text>
</comment>
<evidence type="ECO:0000256" key="2">
    <source>
        <dbReference type="ARBA" id="ARBA00008598"/>
    </source>
</evidence>
<dbReference type="EMBL" id="FQWF01000004">
    <property type="protein sequence ID" value="SHG25839.1"/>
    <property type="molecule type" value="Genomic_DNA"/>
</dbReference>
<dbReference type="InterPro" id="IPR014001">
    <property type="entry name" value="Helicase_ATP-bd"/>
</dbReference>
<dbReference type="GO" id="GO:0005524">
    <property type="term" value="F:ATP binding"/>
    <property type="evidence" value="ECO:0007669"/>
    <property type="project" value="UniProtKB-KW"/>
</dbReference>
<organism evidence="12 13">
    <name type="scientific">Flavobacterium micromati</name>
    <dbReference type="NCBI Taxonomy" id="229205"/>
    <lineage>
        <taxon>Bacteria</taxon>
        <taxon>Pseudomonadati</taxon>
        <taxon>Bacteroidota</taxon>
        <taxon>Flavobacteriia</taxon>
        <taxon>Flavobacteriales</taxon>
        <taxon>Flavobacteriaceae</taxon>
        <taxon>Flavobacterium</taxon>
    </lineage>
</organism>
<dbReference type="Proteomes" id="UP000184020">
    <property type="component" value="Unassembled WGS sequence"/>
</dbReference>
<dbReference type="PROSITE" id="PS51192">
    <property type="entry name" value="HELICASE_ATP_BIND_1"/>
    <property type="match status" value="1"/>
</dbReference>
<dbReference type="InterPro" id="IPR055180">
    <property type="entry name" value="HsdR_RecA-like_helicase_dom_2"/>
</dbReference>
<evidence type="ECO:0000256" key="7">
    <source>
        <dbReference type="ARBA" id="ARBA00022801"/>
    </source>
</evidence>
<dbReference type="InterPro" id="IPR051268">
    <property type="entry name" value="Type-I_R_enzyme_R_subunit"/>
</dbReference>
<evidence type="ECO:0000256" key="5">
    <source>
        <dbReference type="ARBA" id="ARBA00022747"/>
    </source>
</evidence>
<keyword evidence="6" id="KW-0255">Endonuclease</keyword>
<evidence type="ECO:0000256" key="1">
    <source>
        <dbReference type="ARBA" id="ARBA00000851"/>
    </source>
</evidence>
<keyword evidence="9 10" id="KW-0238">DNA-binding</keyword>
<evidence type="ECO:0000256" key="6">
    <source>
        <dbReference type="ARBA" id="ARBA00022759"/>
    </source>
</evidence>
<dbReference type="CDD" id="cd18030">
    <property type="entry name" value="DEXHc_RE_I_HsdR"/>
    <property type="match status" value="1"/>
</dbReference>
<feature type="domain" description="Helicase ATP-binding" evidence="11">
    <location>
        <begin position="251"/>
        <end position="415"/>
    </location>
</feature>
<keyword evidence="7 10" id="KW-0378">Hydrolase</keyword>
<reference evidence="13" key="1">
    <citation type="submission" date="2016-11" db="EMBL/GenBank/DDBJ databases">
        <authorList>
            <person name="Varghese N."/>
            <person name="Submissions S."/>
        </authorList>
    </citation>
    <scope>NUCLEOTIDE SEQUENCE [LARGE SCALE GENOMIC DNA]</scope>
    <source>
        <strain evidence="13">DSM 17659</strain>
    </source>
</reference>
<dbReference type="InterPro" id="IPR040980">
    <property type="entry name" value="SWI2_SNF2"/>
</dbReference>
<dbReference type="Gene3D" id="3.90.1570.50">
    <property type="match status" value="1"/>
</dbReference>
<evidence type="ECO:0000313" key="13">
    <source>
        <dbReference type="Proteomes" id="UP000184020"/>
    </source>
</evidence>
<dbReference type="GO" id="GO:0009307">
    <property type="term" value="P:DNA restriction-modification system"/>
    <property type="evidence" value="ECO:0007669"/>
    <property type="project" value="UniProtKB-KW"/>
</dbReference>
<dbReference type="InterPro" id="IPR022625">
    <property type="entry name" value="TypeI_RM_Rsu_C"/>
</dbReference>
<dbReference type="PANTHER" id="PTHR30195:SF16">
    <property type="entry name" value="TYPE I RESTRICTION ENZYME ENDONUCLEASE SUBUNIT"/>
    <property type="match status" value="1"/>
</dbReference>
<dbReference type="GO" id="GO:0009035">
    <property type="term" value="F:type I site-specific deoxyribonuclease activity"/>
    <property type="evidence" value="ECO:0007669"/>
    <property type="project" value="UniProtKB-EC"/>
</dbReference>
<name>A0A1M5ICN9_9FLAO</name>
<dbReference type="InterPro" id="IPR007409">
    <property type="entry name" value="Restrct_endonuc_type1_HsdR_N"/>
</dbReference>
<dbReference type="STRING" id="229205.SAMN05444372_10423"/>
<accession>A0A1M5ICN9</accession>
<dbReference type="AlphaFoldDB" id="A0A1M5ICN9"/>
<evidence type="ECO:0000256" key="3">
    <source>
        <dbReference type="ARBA" id="ARBA00022722"/>
    </source>
</evidence>
<dbReference type="CDD" id="cd18800">
    <property type="entry name" value="SF2_C_EcoR124I-like"/>
    <property type="match status" value="1"/>
</dbReference>
<dbReference type="Pfam" id="PF22679">
    <property type="entry name" value="T1R_D3-like"/>
    <property type="match status" value="1"/>
</dbReference>
<dbReference type="GO" id="GO:0003677">
    <property type="term" value="F:DNA binding"/>
    <property type="evidence" value="ECO:0007669"/>
    <property type="project" value="UniProtKB-KW"/>
</dbReference>
<dbReference type="SMART" id="SM00487">
    <property type="entry name" value="DEXDc"/>
    <property type="match status" value="1"/>
</dbReference>
<evidence type="ECO:0000259" key="11">
    <source>
        <dbReference type="PROSITE" id="PS51192"/>
    </source>
</evidence>
<comment type="subunit">
    <text evidence="10">The type I restriction/modification system is composed of three polypeptides R, M and S.</text>
</comment>
<gene>
    <name evidence="12" type="ORF">SAMN05444372_10423</name>
</gene>
<evidence type="ECO:0000256" key="4">
    <source>
        <dbReference type="ARBA" id="ARBA00022741"/>
    </source>
</evidence>
<dbReference type="PANTHER" id="PTHR30195">
    <property type="entry name" value="TYPE I SITE-SPECIFIC DEOXYRIBONUCLEASE PROTEIN SUBUNIT M AND R"/>
    <property type="match status" value="1"/>
</dbReference>
<dbReference type="OrthoDB" id="9758243at2"/>
<dbReference type="EC" id="3.1.21.3" evidence="10"/>
<evidence type="ECO:0000256" key="10">
    <source>
        <dbReference type="RuleBase" id="RU364115"/>
    </source>
</evidence>
<proteinExistence type="inferred from homology"/>
<comment type="catalytic activity">
    <reaction evidence="1 10">
        <text>Endonucleolytic cleavage of DNA to give random double-stranded fragments with terminal 5'-phosphates, ATP is simultaneously hydrolyzed.</text>
        <dbReference type="EC" id="3.1.21.3"/>
    </reaction>
</comment>
<dbReference type="Pfam" id="PF04313">
    <property type="entry name" value="HSDR_N"/>
    <property type="match status" value="1"/>
</dbReference>
<keyword evidence="4 10" id="KW-0547">Nucleotide-binding</keyword>
<evidence type="ECO:0000256" key="9">
    <source>
        <dbReference type="ARBA" id="ARBA00023125"/>
    </source>
</evidence>
<protein>
    <recommendedName>
        <fullName evidence="10">Type I restriction enzyme endonuclease subunit</fullName>
        <shortName evidence="10">R protein</shortName>
        <ecNumber evidence="10">3.1.21.3</ecNumber>
    </recommendedName>
</protein>
<dbReference type="Gene3D" id="3.40.50.300">
    <property type="entry name" value="P-loop containing nucleotide triphosphate hydrolases"/>
    <property type="match status" value="2"/>
</dbReference>
<dbReference type="Pfam" id="PF18766">
    <property type="entry name" value="SWI2_SNF2"/>
    <property type="match status" value="1"/>
</dbReference>
<dbReference type="InterPro" id="IPR027417">
    <property type="entry name" value="P-loop_NTPase"/>
</dbReference>
<keyword evidence="13" id="KW-1185">Reference proteome</keyword>
<dbReference type="Pfam" id="PF12008">
    <property type="entry name" value="EcoR124_C"/>
    <property type="match status" value="1"/>
</dbReference>
<keyword evidence="5 10" id="KW-0680">Restriction system</keyword>
<keyword evidence="8 10" id="KW-0067">ATP-binding</keyword>
<evidence type="ECO:0000256" key="8">
    <source>
        <dbReference type="ARBA" id="ARBA00022840"/>
    </source>
</evidence>
<dbReference type="RefSeq" id="WP_073017914.1">
    <property type="nucleotide sequence ID" value="NZ_FQWF01000004.1"/>
</dbReference>
<dbReference type="SUPFAM" id="SSF52540">
    <property type="entry name" value="P-loop containing nucleoside triphosphate hydrolases"/>
    <property type="match status" value="1"/>
</dbReference>